<feature type="domain" description="YknX-like beta-barrel" evidence="5">
    <location>
        <begin position="269"/>
        <end position="336"/>
    </location>
</feature>
<dbReference type="GO" id="GO:0030313">
    <property type="term" value="C:cell envelope"/>
    <property type="evidence" value="ECO:0007669"/>
    <property type="project" value="UniProtKB-SubCell"/>
</dbReference>
<comment type="caution">
    <text evidence="6">The sequence shown here is derived from an EMBL/GenBank/DDBJ whole genome shotgun (WGS) entry which is preliminary data.</text>
</comment>
<keyword evidence="2 3" id="KW-0175">Coiled coil</keyword>
<accession>A0A0E9M2N8</accession>
<dbReference type="PANTHER" id="PTHR32347:SF23">
    <property type="entry name" value="BLL5650 PROTEIN"/>
    <property type="match status" value="1"/>
</dbReference>
<keyword evidence="4" id="KW-0812">Transmembrane</keyword>
<evidence type="ECO:0000313" key="7">
    <source>
        <dbReference type="Proteomes" id="UP000032900"/>
    </source>
</evidence>
<proteinExistence type="predicted"/>
<dbReference type="InterPro" id="IPR058636">
    <property type="entry name" value="Beta-barrel_YknX"/>
</dbReference>
<evidence type="ECO:0000256" key="2">
    <source>
        <dbReference type="ARBA" id="ARBA00023054"/>
    </source>
</evidence>
<protein>
    <submittedName>
        <fullName evidence="6">Macrolide-specific efflux protein macA</fullName>
    </submittedName>
</protein>
<evidence type="ECO:0000256" key="3">
    <source>
        <dbReference type="SAM" id="Coils"/>
    </source>
</evidence>
<dbReference type="Gene3D" id="2.40.420.20">
    <property type="match status" value="1"/>
</dbReference>
<dbReference type="PANTHER" id="PTHR32347">
    <property type="entry name" value="EFFLUX SYSTEM COMPONENT YKNX-RELATED"/>
    <property type="match status" value="1"/>
</dbReference>
<sequence length="419" mass="47379">MKKNLWQIIIPIALVIVTLVIYSVSTRERAKEPDVVRVEKGTFEIVVKGMGELEALESTQIMIPEVLDDRSVRIRSIAINDLVREGTVVKKGDYVATLDPGEVEERMRSAEDDLEMFKNNLDNAKIDSSLVLSEVRDEIRQANDLVLDREIKLEQSVYESVAVQRQAQISLETAVRSLEQKERNYIQVQRRHHLYVRRAEEKLQEELEKLEMLQQLKKDLRVTAPGDGLVVYARGHNNEKVKVGSHVSRWNPMIATLPDLATLQSVVYVKEIDISKIEPGLQVRVGIDAFPEEEFRGVVTRVANVGQAVADEFHSAFKVEIKVDSNGKVLLPGMTSTNNIVVESVKEALMVPRLAVFSNESMTSYVYKREGISGVVQQQINTAGENDSFYWVEEGLEAGDRVMMHPPKNTEKLSAHFLE</sequence>
<reference evidence="6 7" key="1">
    <citation type="journal article" date="2015" name="Microbes Environ.">
        <title>Distribution and evolution of nitrogen fixation genes in the phylum bacteroidetes.</title>
        <authorList>
            <person name="Inoue J."/>
            <person name="Oshima K."/>
            <person name="Suda W."/>
            <person name="Sakamoto M."/>
            <person name="Iino T."/>
            <person name="Noda S."/>
            <person name="Hongoh Y."/>
            <person name="Hattori M."/>
            <person name="Ohkuma M."/>
        </authorList>
    </citation>
    <scope>NUCLEOTIDE SEQUENCE [LARGE SCALE GENOMIC DNA]</scope>
    <source>
        <strain evidence="6">JCM 15548</strain>
    </source>
</reference>
<feature type="transmembrane region" description="Helical" evidence="4">
    <location>
        <begin position="6"/>
        <end position="24"/>
    </location>
</feature>
<dbReference type="OrthoDB" id="1522431at2"/>
<comment type="subcellular location">
    <subcellularLocation>
        <location evidence="1">Cell envelope</location>
    </subcellularLocation>
</comment>
<gene>
    <name evidence="6" type="ORF">JCM15548_14192</name>
</gene>
<name>A0A0E9M2N8_9BACT</name>
<feature type="coiled-coil region" evidence="3">
    <location>
        <begin position="171"/>
        <end position="223"/>
    </location>
</feature>
<keyword evidence="4" id="KW-1133">Transmembrane helix</keyword>
<dbReference type="STRING" id="1236989.JCM15548_14192"/>
<evidence type="ECO:0000256" key="4">
    <source>
        <dbReference type="SAM" id="Phobius"/>
    </source>
</evidence>
<dbReference type="AlphaFoldDB" id="A0A0E9M2N8"/>
<evidence type="ECO:0000256" key="1">
    <source>
        <dbReference type="ARBA" id="ARBA00004196"/>
    </source>
</evidence>
<dbReference type="Gene3D" id="2.40.30.170">
    <property type="match status" value="1"/>
</dbReference>
<dbReference type="RefSeq" id="WP_062128134.1">
    <property type="nucleotide sequence ID" value="NZ_BAZW01000062.1"/>
</dbReference>
<organism evidence="6 7">
    <name type="scientific">Geofilum rubicundum JCM 15548</name>
    <dbReference type="NCBI Taxonomy" id="1236989"/>
    <lineage>
        <taxon>Bacteria</taxon>
        <taxon>Pseudomonadati</taxon>
        <taxon>Bacteroidota</taxon>
        <taxon>Bacteroidia</taxon>
        <taxon>Marinilabiliales</taxon>
        <taxon>Marinilabiliaceae</taxon>
        <taxon>Geofilum</taxon>
    </lineage>
</organism>
<keyword evidence="4" id="KW-0472">Membrane</keyword>
<dbReference type="Pfam" id="PF25990">
    <property type="entry name" value="Beta-barrel_YknX"/>
    <property type="match status" value="1"/>
</dbReference>
<dbReference type="Proteomes" id="UP000032900">
    <property type="component" value="Unassembled WGS sequence"/>
</dbReference>
<evidence type="ECO:0000313" key="6">
    <source>
        <dbReference type="EMBL" id="GAO31794.1"/>
    </source>
</evidence>
<evidence type="ECO:0000259" key="5">
    <source>
        <dbReference type="Pfam" id="PF25990"/>
    </source>
</evidence>
<dbReference type="EMBL" id="BAZW01000062">
    <property type="protein sequence ID" value="GAO31794.1"/>
    <property type="molecule type" value="Genomic_DNA"/>
</dbReference>
<dbReference type="InterPro" id="IPR050465">
    <property type="entry name" value="UPF0194_transport"/>
</dbReference>
<keyword evidence="7" id="KW-1185">Reference proteome</keyword>